<organism evidence="2 3">
    <name type="scientific">Nocardia terpenica</name>
    <dbReference type="NCBI Taxonomy" id="455432"/>
    <lineage>
        <taxon>Bacteria</taxon>
        <taxon>Bacillati</taxon>
        <taxon>Actinomycetota</taxon>
        <taxon>Actinomycetes</taxon>
        <taxon>Mycobacteriales</taxon>
        <taxon>Nocardiaceae</taxon>
        <taxon>Nocardia</taxon>
    </lineage>
</organism>
<reference evidence="2 3" key="1">
    <citation type="submission" date="2016-04" db="EMBL/GenBank/DDBJ databases">
        <authorList>
            <person name="Evans L.H."/>
            <person name="Alamgir A."/>
            <person name="Owens N."/>
            <person name="Weber N.D."/>
            <person name="Virtaneva K."/>
            <person name="Barbian K."/>
            <person name="Babar A."/>
            <person name="Rosenke K."/>
        </authorList>
    </citation>
    <scope>NUCLEOTIDE SEQUENCE [LARGE SCALE GENOMIC DNA]</scope>
    <source>
        <strain evidence="2 3">IFM 0406</strain>
    </source>
</reference>
<gene>
    <name evidence="2" type="ORF">AWN90_41275</name>
</gene>
<evidence type="ECO:0000313" key="3">
    <source>
        <dbReference type="Proteomes" id="UP000076512"/>
    </source>
</evidence>
<comment type="caution">
    <text evidence="2">The sequence shown here is derived from an EMBL/GenBank/DDBJ whole genome shotgun (WGS) entry which is preliminary data.</text>
</comment>
<evidence type="ECO:0000256" key="1">
    <source>
        <dbReference type="SAM" id="MobiDB-lite"/>
    </source>
</evidence>
<dbReference type="Proteomes" id="UP000076512">
    <property type="component" value="Unassembled WGS sequence"/>
</dbReference>
<dbReference type="EMBL" id="LWGR01000013">
    <property type="protein sequence ID" value="KZM70959.1"/>
    <property type="molecule type" value="Genomic_DNA"/>
</dbReference>
<proteinExistence type="predicted"/>
<evidence type="ECO:0000313" key="2">
    <source>
        <dbReference type="EMBL" id="KZM70959.1"/>
    </source>
</evidence>
<sequence>MDSRVAALRCLDDPQQQARAVTVLLSQARTGLLAAVAAQDLPRIVEFKAKAAAIQEIAKQLRLGKEMQLDAAEFCRRAERGLGVAIREGQAHGTVETKSEASARGAAIRDGVVAYDNVKPKPTDFAGVHELSNTQGGIYHLTDGISDEQFDDVIAEAKAEGNLSRANVARKCTDRAKPPVPEREPEHPQPIPALGARGSGGPKGDPNEMLGNIDGMLRGIVATLEFIRPQDIRDGERKPLTDGISRSLAMIRKHVKEIANG</sequence>
<feature type="region of interest" description="Disordered" evidence="1">
    <location>
        <begin position="171"/>
        <end position="211"/>
    </location>
</feature>
<dbReference type="OrthoDB" id="9965546at2"/>
<dbReference type="AlphaFoldDB" id="A0A164K2D3"/>
<dbReference type="STRING" id="455432.AWN90_41275"/>
<protein>
    <submittedName>
        <fullName evidence="2">Uncharacterized protein</fullName>
    </submittedName>
</protein>
<accession>A0A164K2D3</accession>
<keyword evidence="3" id="KW-1185">Reference proteome</keyword>
<feature type="compositionally biased region" description="Basic and acidic residues" evidence="1">
    <location>
        <begin position="171"/>
        <end position="187"/>
    </location>
</feature>
<name>A0A164K2D3_9NOCA</name>